<dbReference type="GO" id="GO:0005829">
    <property type="term" value="C:cytosol"/>
    <property type="evidence" value="ECO:0007669"/>
    <property type="project" value="TreeGrafter"/>
</dbReference>
<evidence type="ECO:0000313" key="3">
    <source>
        <dbReference type="EMBL" id="SVD12929.1"/>
    </source>
</evidence>
<dbReference type="GO" id="GO:0071555">
    <property type="term" value="P:cell wall organization"/>
    <property type="evidence" value="ECO:0007669"/>
    <property type="project" value="TreeGrafter"/>
</dbReference>
<organism evidence="3">
    <name type="scientific">marine metagenome</name>
    <dbReference type="NCBI Taxonomy" id="408172"/>
    <lineage>
        <taxon>unclassified sequences</taxon>
        <taxon>metagenomes</taxon>
        <taxon>ecological metagenomes</taxon>
    </lineage>
</organism>
<dbReference type="PANTHER" id="PTHR21071:SF4">
    <property type="entry name" value="UDP-N-ACETYLENOLPYRUVOYLGLUCOSAMINE REDUCTASE"/>
    <property type="match status" value="1"/>
</dbReference>
<reference evidence="3" key="1">
    <citation type="submission" date="2018-05" db="EMBL/GenBank/DDBJ databases">
        <authorList>
            <person name="Lanie J.A."/>
            <person name="Ng W.-L."/>
            <person name="Kazmierczak K.M."/>
            <person name="Andrzejewski T.M."/>
            <person name="Davidsen T.M."/>
            <person name="Wayne K.J."/>
            <person name="Tettelin H."/>
            <person name="Glass J.I."/>
            <person name="Rusch D."/>
            <person name="Podicherti R."/>
            <person name="Tsui H.-C.T."/>
            <person name="Winkler M.E."/>
        </authorList>
    </citation>
    <scope>NUCLEOTIDE SEQUENCE</scope>
</reference>
<accession>A0A382SSM0</accession>
<sequence>YRSVSHKHIDEFFLSARFDFNLQQQNDDVRDLLEKRNSTQPIGLPSCGSVFKNPNGNYAAELIEASGLKGFCVGGACVSEKHANYIINQDNATAADIENLINHIQNTVKSLHNVELETEIIII</sequence>
<dbReference type="GO" id="GO:0008762">
    <property type="term" value="F:UDP-N-acetylmuramate dehydrogenase activity"/>
    <property type="evidence" value="ECO:0007669"/>
    <property type="project" value="InterPro"/>
</dbReference>
<proteinExistence type="inferred from homology"/>
<feature type="non-terminal residue" evidence="3">
    <location>
        <position position="1"/>
    </location>
</feature>
<dbReference type="InterPro" id="IPR011601">
    <property type="entry name" value="MurB_C"/>
</dbReference>
<dbReference type="Gene3D" id="3.90.78.10">
    <property type="entry name" value="UDP-N-acetylenolpyruvoylglucosamine reductase, C-terminal domain"/>
    <property type="match status" value="1"/>
</dbReference>
<comment type="cofactor">
    <cofactor evidence="1">
        <name>FAD</name>
        <dbReference type="ChEBI" id="CHEBI:57692"/>
    </cofactor>
</comment>
<name>A0A382SSM0_9ZZZZ</name>
<dbReference type="GO" id="GO:0050660">
    <property type="term" value="F:flavin adenine dinucleotide binding"/>
    <property type="evidence" value="ECO:0007669"/>
    <property type="project" value="TreeGrafter"/>
</dbReference>
<dbReference type="InterPro" id="IPR036635">
    <property type="entry name" value="MurB_C_sf"/>
</dbReference>
<dbReference type="AlphaFoldDB" id="A0A382SSM0"/>
<dbReference type="Pfam" id="PF02873">
    <property type="entry name" value="MurB_C"/>
    <property type="match status" value="1"/>
</dbReference>
<dbReference type="HAMAP" id="MF_00037">
    <property type="entry name" value="MurB"/>
    <property type="match status" value="1"/>
</dbReference>
<feature type="domain" description="UDP-N-acetylenolpyruvoylglucosamine reductase C-terminal" evidence="2">
    <location>
        <begin position="27"/>
        <end position="123"/>
    </location>
</feature>
<evidence type="ECO:0000256" key="1">
    <source>
        <dbReference type="ARBA" id="ARBA00001974"/>
    </source>
</evidence>
<gene>
    <name evidence="3" type="ORF">METZ01_LOCUS365783</name>
</gene>
<evidence type="ECO:0000259" key="2">
    <source>
        <dbReference type="Pfam" id="PF02873"/>
    </source>
</evidence>
<protein>
    <recommendedName>
        <fullName evidence="2">UDP-N-acetylenolpyruvoylglucosamine reductase C-terminal domain-containing protein</fullName>
    </recommendedName>
</protein>
<dbReference type="SUPFAM" id="SSF56194">
    <property type="entry name" value="Uridine diphospho-N-Acetylenolpyruvylglucosamine reductase, MurB, C-terminal domain"/>
    <property type="match status" value="1"/>
</dbReference>
<dbReference type="InterPro" id="IPR003170">
    <property type="entry name" value="MurB"/>
</dbReference>
<dbReference type="PANTHER" id="PTHR21071">
    <property type="entry name" value="UDP-N-ACETYLENOLPYRUVOYLGLUCOSAMINE REDUCTASE"/>
    <property type="match status" value="1"/>
</dbReference>
<dbReference type="EMBL" id="UINC01131309">
    <property type="protein sequence ID" value="SVD12929.1"/>
    <property type="molecule type" value="Genomic_DNA"/>
</dbReference>